<organism evidence="1 2">
    <name type="scientific">Subtercola boreus</name>
    <dbReference type="NCBI Taxonomy" id="120213"/>
    <lineage>
        <taxon>Bacteria</taxon>
        <taxon>Bacillati</taxon>
        <taxon>Actinomycetota</taxon>
        <taxon>Actinomycetes</taxon>
        <taxon>Micrococcales</taxon>
        <taxon>Microbacteriaceae</taxon>
        <taxon>Subtercola</taxon>
    </lineage>
</organism>
<evidence type="ECO:0000313" key="2">
    <source>
        <dbReference type="Proteomes" id="UP000256541"/>
    </source>
</evidence>
<dbReference type="AlphaFoldDB" id="A0A3E0W0S3"/>
<dbReference type="RefSeq" id="WP_116410712.1">
    <property type="nucleotide sequence ID" value="NZ_NBXB01000016.1"/>
</dbReference>
<reference evidence="1 2" key="1">
    <citation type="submission" date="2017-04" db="EMBL/GenBank/DDBJ databases">
        <title>Comparative genome analysis of Subtercola boreus.</title>
        <authorList>
            <person name="Cho Y.-J."/>
            <person name="Cho A."/>
            <person name="Kim O.-S."/>
            <person name="Lee J.-I."/>
        </authorList>
    </citation>
    <scope>NUCLEOTIDE SEQUENCE [LARGE SCALE GENOMIC DNA]</scope>
    <source>
        <strain evidence="1 2">P27479</strain>
    </source>
</reference>
<accession>A0A3E0W0S3</accession>
<dbReference type="Proteomes" id="UP000256541">
    <property type="component" value="Unassembled WGS sequence"/>
</dbReference>
<dbReference type="EMBL" id="NBXB01000016">
    <property type="protein sequence ID" value="RFA15974.1"/>
    <property type="molecule type" value="Genomic_DNA"/>
</dbReference>
<proteinExistence type="predicted"/>
<evidence type="ECO:0000313" key="1">
    <source>
        <dbReference type="EMBL" id="RFA15974.1"/>
    </source>
</evidence>
<comment type="caution">
    <text evidence="1">The sequence shown here is derived from an EMBL/GenBank/DDBJ whole genome shotgun (WGS) entry which is preliminary data.</text>
</comment>
<protein>
    <submittedName>
        <fullName evidence="1">Uncharacterized protein</fullName>
    </submittedName>
</protein>
<dbReference type="OrthoDB" id="5006876at2"/>
<name>A0A3E0W0S3_9MICO</name>
<sequence>MSQVDVGIVSYTVSADYFAEVGADFDSEAVDDAVLAELNRLVPAGVVVHRNGRAFADENVAEQARQIDWDALLKQIDVNQILADHPPRR</sequence>
<gene>
    <name evidence="1" type="ORF">B7R22_05035</name>
</gene>